<reference evidence="2 3" key="1">
    <citation type="journal article" date="2021" name="Commun. Biol.">
        <title>The genome of Shorea leprosula (Dipterocarpaceae) highlights the ecological relevance of drought in aseasonal tropical rainforests.</title>
        <authorList>
            <person name="Ng K.K.S."/>
            <person name="Kobayashi M.J."/>
            <person name="Fawcett J.A."/>
            <person name="Hatakeyama M."/>
            <person name="Paape T."/>
            <person name="Ng C.H."/>
            <person name="Ang C.C."/>
            <person name="Tnah L.H."/>
            <person name="Lee C.T."/>
            <person name="Nishiyama T."/>
            <person name="Sese J."/>
            <person name="O'Brien M.J."/>
            <person name="Copetti D."/>
            <person name="Mohd Noor M.I."/>
            <person name="Ong R.C."/>
            <person name="Putra M."/>
            <person name="Sireger I.Z."/>
            <person name="Indrioko S."/>
            <person name="Kosugi Y."/>
            <person name="Izuno A."/>
            <person name="Isagi Y."/>
            <person name="Lee S.L."/>
            <person name="Shimizu K.K."/>
        </authorList>
    </citation>
    <scope>NUCLEOTIDE SEQUENCE [LARGE SCALE GENOMIC DNA]</scope>
    <source>
        <strain evidence="2">214</strain>
    </source>
</reference>
<organism evidence="2 3">
    <name type="scientific">Rubroshorea leprosula</name>
    <dbReference type="NCBI Taxonomy" id="152421"/>
    <lineage>
        <taxon>Eukaryota</taxon>
        <taxon>Viridiplantae</taxon>
        <taxon>Streptophyta</taxon>
        <taxon>Embryophyta</taxon>
        <taxon>Tracheophyta</taxon>
        <taxon>Spermatophyta</taxon>
        <taxon>Magnoliopsida</taxon>
        <taxon>eudicotyledons</taxon>
        <taxon>Gunneridae</taxon>
        <taxon>Pentapetalae</taxon>
        <taxon>rosids</taxon>
        <taxon>malvids</taxon>
        <taxon>Malvales</taxon>
        <taxon>Dipterocarpaceae</taxon>
        <taxon>Rubroshorea</taxon>
    </lineage>
</organism>
<evidence type="ECO:0000313" key="2">
    <source>
        <dbReference type="EMBL" id="GKV29168.1"/>
    </source>
</evidence>
<dbReference type="EMBL" id="BPVZ01000082">
    <property type="protein sequence ID" value="GKV29168.1"/>
    <property type="molecule type" value="Genomic_DNA"/>
</dbReference>
<proteinExistence type="predicted"/>
<dbReference type="Proteomes" id="UP001054252">
    <property type="component" value="Unassembled WGS sequence"/>
</dbReference>
<gene>
    <name evidence="2" type="ORF">SLEP1_g38118</name>
</gene>
<evidence type="ECO:0000313" key="3">
    <source>
        <dbReference type="Proteomes" id="UP001054252"/>
    </source>
</evidence>
<evidence type="ECO:0000256" key="1">
    <source>
        <dbReference type="SAM" id="MobiDB-lite"/>
    </source>
</evidence>
<sequence length="87" mass="9356">MGKEPSQRMSKKVRGTVVVGTEPGGGDTWLSSRILRPQACVAIDTHRSLTREGETLSAPTLIEVNEAQAFCWSCGVKAAQVAANERK</sequence>
<name>A0AAV5KXR9_9ROSI</name>
<comment type="caution">
    <text evidence="2">The sequence shown here is derived from an EMBL/GenBank/DDBJ whole genome shotgun (WGS) entry which is preliminary data.</text>
</comment>
<dbReference type="AlphaFoldDB" id="A0AAV5KXR9"/>
<feature type="region of interest" description="Disordered" evidence="1">
    <location>
        <begin position="1"/>
        <end position="24"/>
    </location>
</feature>
<protein>
    <submittedName>
        <fullName evidence="2">Uncharacterized protein</fullName>
    </submittedName>
</protein>
<keyword evidence="3" id="KW-1185">Reference proteome</keyword>
<accession>A0AAV5KXR9</accession>